<organism evidence="3">
    <name type="scientific">Diabrotica virgifera virgifera</name>
    <name type="common">western corn rootworm</name>
    <dbReference type="NCBI Taxonomy" id="50390"/>
    <lineage>
        <taxon>Eukaryota</taxon>
        <taxon>Metazoa</taxon>
        <taxon>Ecdysozoa</taxon>
        <taxon>Arthropoda</taxon>
        <taxon>Hexapoda</taxon>
        <taxon>Insecta</taxon>
        <taxon>Pterygota</taxon>
        <taxon>Neoptera</taxon>
        <taxon>Endopterygota</taxon>
        <taxon>Coleoptera</taxon>
        <taxon>Polyphaga</taxon>
        <taxon>Cucujiformia</taxon>
        <taxon>Chrysomeloidea</taxon>
        <taxon>Chrysomelidae</taxon>
        <taxon>Galerucinae</taxon>
        <taxon>Diabroticina</taxon>
        <taxon>Diabroticites</taxon>
        <taxon>Diabrotica</taxon>
    </lineage>
</organism>
<dbReference type="PANTHER" id="PTHR21301:SF10">
    <property type="entry name" value="REVERSE TRANSCRIPTASE DOMAIN-CONTAINING PROTEIN"/>
    <property type="match status" value="1"/>
</dbReference>
<dbReference type="InParanoid" id="A0A6P7FMX2"/>
<protein>
    <submittedName>
        <fullName evidence="3">Uncharacterized protein LOC114329459</fullName>
    </submittedName>
</protein>
<feature type="domain" description="Helix-turn-helix" evidence="2">
    <location>
        <begin position="37"/>
        <end position="95"/>
    </location>
</feature>
<dbReference type="InterPro" id="IPR058912">
    <property type="entry name" value="HTH_animal"/>
</dbReference>
<name>A0A6P7FMX2_DIAVI</name>
<dbReference type="Pfam" id="PF26215">
    <property type="entry name" value="HTH_animal"/>
    <property type="match status" value="1"/>
</dbReference>
<dbReference type="PANTHER" id="PTHR21301">
    <property type="entry name" value="REVERSE TRANSCRIPTASE"/>
    <property type="match status" value="1"/>
</dbReference>
<dbReference type="AlphaFoldDB" id="A0A6P7FMX2"/>
<reference evidence="3" key="1">
    <citation type="submission" date="2025-08" db="UniProtKB">
        <authorList>
            <consortium name="RefSeq"/>
        </authorList>
    </citation>
    <scope>IDENTIFICATION</scope>
    <source>
        <tissue evidence="3">Whole insect</tissue>
    </source>
</reference>
<evidence type="ECO:0000259" key="2">
    <source>
        <dbReference type="Pfam" id="PF26215"/>
    </source>
</evidence>
<proteinExistence type="predicted"/>
<sequence>MEMETDSSLPFLDVLIKKNQSQGFHHSVYRKPTHTNRYLHGNSHHPPSQINSVINTLVSRSIRLSDDASRSTELSSLKQVLIQNGYHENHINRSIYKLQSPAQSQPKESDPDHTKGFLPYIKVSALGQHILHTGHKIDFDHSRTIAPIRFYKQRIIREAIEIEKRPNCLNKRDDGIRLPSTWRPLLKKTSSAPIPAVKNLRANPNPAPNSLRANTLSATSSTATSVTSFHGINNRPSANNNSSPVSSEVVSSE</sequence>
<dbReference type="RefSeq" id="XP_028134375.1">
    <property type="nucleotide sequence ID" value="XM_028278574.1"/>
</dbReference>
<feature type="region of interest" description="Disordered" evidence="1">
    <location>
        <begin position="197"/>
        <end position="253"/>
    </location>
</feature>
<evidence type="ECO:0000256" key="1">
    <source>
        <dbReference type="SAM" id="MobiDB-lite"/>
    </source>
</evidence>
<accession>A0A6P7FMX2</accession>
<feature type="compositionally biased region" description="Low complexity" evidence="1">
    <location>
        <begin position="215"/>
        <end position="253"/>
    </location>
</feature>
<gene>
    <name evidence="3" type="primary">LOC114329459</name>
</gene>
<evidence type="ECO:0000313" key="3">
    <source>
        <dbReference type="RefSeq" id="XP_028134375.1"/>
    </source>
</evidence>